<feature type="transmembrane region" description="Helical" evidence="5">
    <location>
        <begin position="128"/>
        <end position="147"/>
    </location>
</feature>
<reference evidence="7" key="2">
    <citation type="submission" date="2024-06" db="UniProtKB">
        <authorList>
            <consortium name="EnsemblMetazoa"/>
        </authorList>
    </citation>
    <scope>IDENTIFICATION</scope>
</reference>
<name>A0AAN0IEM2_AMPQE</name>
<dbReference type="GO" id="GO:0016491">
    <property type="term" value="F:oxidoreductase activity"/>
    <property type="evidence" value="ECO:0007669"/>
    <property type="project" value="InterPro"/>
</dbReference>
<dbReference type="GeneID" id="100635108"/>
<evidence type="ECO:0000313" key="8">
    <source>
        <dbReference type="Proteomes" id="UP000007879"/>
    </source>
</evidence>
<dbReference type="AlphaFoldDB" id="A0AAN0IEM2"/>
<keyword evidence="3 5" id="KW-1133">Transmembrane helix</keyword>
<keyword evidence="2 5" id="KW-0812">Transmembrane</keyword>
<feature type="transmembrane region" description="Helical" evidence="5">
    <location>
        <begin position="159"/>
        <end position="180"/>
    </location>
</feature>
<comment type="subcellular location">
    <subcellularLocation>
        <location evidence="1">Membrane</location>
    </subcellularLocation>
</comment>
<dbReference type="GO" id="GO:0005506">
    <property type="term" value="F:iron ion binding"/>
    <property type="evidence" value="ECO:0007669"/>
    <property type="project" value="InterPro"/>
</dbReference>
<dbReference type="EnsemblMetazoa" id="XM_003386897.3">
    <property type="protein sequence ID" value="XP_003386945.1"/>
    <property type="gene ID" value="LOC100635108"/>
</dbReference>
<keyword evidence="8" id="KW-1185">Reference proteome</keyword>
<dbReference type="PANTHER" id="PTHR11863">
    <property type="entry name" value="STEROL DESATURASE"/>
    <property type="match status" value="1"/>
</dbReference>
<protein>
    <recommendedName>
        <fullName evidence="6">Fatty acid hydroxylase domain-containing protein</fullName>
    </recommendedName>
</protein>
<evidence type="ECO:0000256" key="1">
    <source>
        <dbReference type="ARBA" id="ARBA00004370"/>
    </source>
</evidence>
<keyword evidence="4 5" id="KW-0472">Membrane</keyword>
<accession>A0AAN0IEM2</accession>
<reference evidence="8" key="1">
    <citation type="journal article" date="2010" name="Nature">
        <title>The Amphimedon queenslandica genome and the evolution of animal complexity.</title>
        <authorList>
            <person name="Srivastava M."/>
            <person name="Simakov O."/>
            <person name="Chapman J."/>
            <person name="Fahey B."/>
            <person name="Gauthier M.E."/>
            <person name="Mitros T."/>
            <person name="Richards G.S."/>
            <person name="Conaco C."/>
            <person name="Dacre M."/>
            <person name="Hellsten U."/>
            <person name="Larroux C."/>
            <person name="Putnam N.H."/>
            <person name="Stanke M."/>
            <person name="Adamska M."/>
            <person name="Darling A."/>
            <person name="Degnan S.M."/>
            <person name="Oakley T.H."/>
            <person name="Plachetzki D.C."/>
            <person name="Zhai Y."/>
            <person name="Adamski M."/>
            <person name="Calcino A."/>
            <person name="Cummins S.F."/>
            <person name="Goodstein D.M."/>
            <person name="Harris C."/>
            <person name="Jackson D.J."/>
            <person name="Leys S.P."/>
            <person name="Shu S."/>
            <person name="Woodcroft B.J."/>
            <person name="Vervoort M."/>
            <person name="Kosik K.S."/>
            <person name="Manning G."/>
            <person name="Degnan B.M."/>
            <person name="Rokhsar D.S."/>
        </authorList>
    </citation>
    <scope>NUCLEOTIDE SEQUENCE [LARGE SCALE GENOMIC DNA]</scope>
</reference>
<evidence type="ECO:0000256" key="2">
    <source>
        <dbReference type="ARBA" id="ARBA00022692"/>
    </source>
</evidence>
<dbReference type="KEGG" id="aqu:100635108"/>
<evidence type="ECO:0000256" key="5">
    <source>
        <dbReference type="SAM" id="Phobius"/>
    </source>
</evidence>
<evidence type="ECO:0000313" key="7">
    <source>
        <dbReference type="EnsemblMetazoa" id="XP_003386945.1"/>
    </source>
</evidence>
<dbReference type="Pfam" id="PF04116">
    <property type="entry name" value="FA_hydroxylase"/>
    <property type="match status" value="1"/>
</dbReference>
<proteinExistence type="predicted"/>
<dbReference type="InterPro" id="IPR006694">
    <property type="entry name" value="Fatty_acid_hydroxylase"/>
</dbReference>
<dbReference type="GO" id="GO:0016020">
    <property type="term" value="C:membrane"/>
    <property type="evidence" value="ECO:0007669"/>
    <property type="project" value="UniProtKB-SubCell"/>
</dbReference>
<dbReference type="RefSeq" id="XP_003386945.1">
    <property type="nucleotide sequence ID" value="XM_003386897.3"/>
</dbReference>
<dbReference type="GO" id="GO:0008610">
    <property type="term" value="P:lipid biosynthetic process"/>
    <property type="evidence" value="ECO:0007669"/>
    <property type="project" value="InterPro"/>
</dbReference>
<dbReference type="Proteomes" id="UP000007879">
    <property type="component" value="Unassembled WGS sequence"/>
</dbReference>
<feature type="transmembrane region" description="Helical" evidence="5">
    <location>
        <begin position="20"/>
        <end position="39"/>
    </location>
</feature>
<dbReference type="InterPro" id="IPR050307">
    <property type="entry name" value="Sterol_Desaturase_Related"/>
</dbReference>
<evidence type="ECO:0000256" key="4">
    <source>
        <dbReference type="ARBA" id="ARBA00023136"/>
    </source>
</evidence>
<organism evidence="7 8">
    <name type="scientific">Amphimedon queenslandica</name>
    <name type="common">Sponge</name>
    <dbReference type="NCBI Taxonomy" id="400682"/>
    <lineage>
        <taxon>Eukaryota</taxon>
        <taxon>Metazoa</taxon>
        <taxon>Porifera</taxon>
        <taxon>Demospongiae</taxon>
        <taxon>Heteroscleromorpha</taxon>
        <taxon>Haplosclerida</taxon>
        <taxon>Niphatidae</taxon>
        <taxon>Amphimedon</taxon>
    </lineage>
</organism>
<feature type="domain" description="Fatty acid hydroxylase" evidence="6">
    <location>
        <begin position="167"/>
        <end position="294"/>
    </location>
</feature>
<sequence length="330" mass="38203">MKFRERITGALEATKKGIFILSTALIVFVAISNSLLWHMEEFWGASKAFFVEKWAYIYYNFGYENFFMMYILGTSVVGSIAYISTNLFFGFIDLNASPQFIKKYKIQDTKNFPVDPVKYKKCLKLSVFNSYVVGFIFLTVSSPIAYWRGLSCSYQLPTFPQVICQLIVYALSVELVFYYMHRLFHHRFLYSRIHKIHHEWTAPISLASVYCHPIEHFFVNLLSTLSGPLILGSYFNNHVGSVWLWVVMALVNSTYTHSGYHLPFVSSNEAHDFHHSRFNQNFGVLGILDRLHGTDNVFVNSIEYKRNIILMGLSSAKEVVPDDKKMKMTN</sequence>
<evidence type="ECO:0000259" key="6">
    <source>
        <dbReference type="Pfam" id="PF04116"/>
    </source>
</evidence>
<feature type="transmembrane region" description="Helical" evidence="5">
    <location>
        <begin position="67"/>
        <end position="92"/>
    </location>
</feature>
<evidence type="ECO:0000256" key="3">
    <source>
        <dbReference type="ARBA" id="ARBA00022989"/>
    </source>
</evidence>